<reference evidence="2 3" key="1">
    <citation type="submission" date="2020-02" db="EMBL/GenBank/DDBJ databases">
        <title>Out from the shadows clarifying the taxonomy of the family Cryomorphaceae and related taxa by utilizing the GTDB taxonomic framework.</title>
        <authorList>
            <person name="Bowman J.P."/>
        </authorList>
    </citation>
    <scope>NUCLEOTIDE SEQUENCE [LARGE SCALE GENOMIC DNA]</scope>
    <source>
        <strain evidence="2 3">QSSC 1-22</strain>
    </source>
</reference>
<dbReference type="RefSeq" id="WP_163285266.1">
    <property type="nucleotide sequence ID" value="NZ_JAAGVY010000016.1"/>
</dbReference>
<dbReference type="EMBL" id="JAAGVY010000016">
    <property type="protein sequence ID" value="NEN23874.1"/>
    <property type="molecule type" value="Genomic_DNA"/>
</dbReference>
<evidence type="ECO:0008006" key="4">
    <source>
        <dbReference type="Google" id="ProtNLM"/>
    </source>
</evidence>
<evidence type="ECO:0000313" key="2">
    <source>
        <dbReference type="EMBL" id="NEN23874.1"/>
    </source>
</evidence>
<dbReference type="PROSITE" id="PS51257">
    <property type="entry name" value="PROKAR_LIPOPROTEIN"/>
    <property type="match status" value="1"/>
</dbReference>
<evidence type="ECO:0000313" key="3">
    <source>
        <dbReference type="Proteomes" id="UP000486602"/>
    </source>
</evidence>
<name>A0A7K3WQY7_9FLAO</name>
<keyword evidence="1" id="KW-0732">Signal</keyword>
<dbReference type="AlphaFoldDB" id="A0A7K3WQY7"/>
<accession>A0A7K3WQY7</accession>
<dbReference type="Proteomes" id="UP000486602">
    <property type="component" value="Unassembled WGS sequence"/>
</dbReference>
<comment type="caution">
    <text evidence="2">The sequence shown here is derived from an EMBL/GenBank/DDBJ whole genome shotgun (WGS) entry which is preliminary data.</text>
</comment>
<feature type="chain" id="PRO_5029564168" description="Lipoprotein" evidence="1">
    <location>
        <begin position="22"/>
        <end position="303"/>
    </location>
</feature>
<gene>
    <name evidence="2" type="ORF">G3O08_10215</name>
</gene>
<organism evidence="2 3">
    <name type="scientific">Cryomorpha ignava</name>
    <dbReference type="NCBI Taxonomy" id="101383"/>
    <lineage>
        <taxon>Bacteria</taxon>
        <taxon>Pseudomonadati</taxon>
        <taxon>Bacteroidota</taxon>
        <taxon>Flavobacteriia</taxon>
        <taxon>Flavobacteriales</taxon>
        <taxon>Cryomorphaceae</taxon>
        <taxon>Cryomorpha</taxon>
    </lineage>
</organism>
<evidence type="ECO:0000256" key="1">
    <source>
        <dbReference type="SAM" id="SignalP"/>
    </source>
</evidence>
<sequence>MKRKKSFIRLLPLAAVVLLYSCDSTQSSDSAIIESSVNAGFLDELSIKNAQKVQEIFYSVPSPMEMASILKKSGADYDMSLLNEVKNVSGYTSASSRALNLGIYGADLSYASIFNQNQEAIIYLSCTKKLADNLGVTKAFDDSTIERMEANVENRDSLLNIISETYYMLDAYLKENGRDHISAMVIAAGWIEGLYLATTIASADVNPDPLLLRRIAEQKLSLNNLEELVKAYNKGNQLDDIAKDLERVRAAFDKVQMKKEKSTVGKKADGTTVIGGETKTDMSRETLEEITKVVNEIRTRYVS</sequence>
<keyword evidence="3" id="KW-1185">Reference proteome</keyword>
<protein>
    <recommendedName>
        <fullName evidence="4">Lipoprotein</fullName>
    </recommendedName>
</protein>
<feature type="signal peptide" evidence="1">
    <location>
        <begin position="1"/>
        <end position="21"/>
    </location>
</feature>
<proteinExistence type="predicted"/>